<evidence type="ECO:0000256" key="2">
    <source>
        <dbReference type="ARBA" id="ARBA00022448"/>
    </source>
</evidence>
<keyword evidence="4 8" id="KW-0812">Transmembrane</keyword>
<feature type="transmembrane region" description="Helical" evidence="8">
    <location>
        <begin position="6"/>
        <end position="39"/>
    </location>
</feature>
<sequence length="443" mass="47227">MKLAIVAFAVILLIFLLVKFKLNIFISLVVTAFLTAFALQVPLARIPEFITTGIGDQLDDLAIVFGLGAMLGKLITDSGGGYRIAHTLIEHSGKKKIQVCVILAAFIFGLTLSFEASLVVLLPLVFVLANEVGIPLLALALPMATTLAVLHNLVPPHPSPTAVAGILHADLTQVISFGLLISIILILLIGPAFEHFLRKFYPQVYHKQRSLLGIGRAKKFDLENTPSFGKSILTVMMPVILIGLAGIMKYALPNNGLNKAFQFIGNANIAMLLSLIFAIFTMGISQKTSMTEIGARLEAALTQIAILLFIVGGVGAFRQILEEGGITNYIAALFTNTHLSPILAAWLITALLRVSIGSATISALTAASLVGPLLAQSGVAPVLVVLAIGAGSIFADHVNDASFWIVKEYFDLTLKETFLSWTALTAVISITGLALIYGLSLFI</sequence>
<evidence type="ECO:0000256" key="1">
    <source>
        <dbReference type="ARBA" id="ARBA00004651"/>
    </source>
</evidence>
<feature type="transmembrane region" description="Helical" evidence="8">
    <location>
        <begin position="174"/>
        <end position="193"/>
    </location>
</feature>
<dbReference type="AlphaFoldDB" id="A0A401IQ01"/>
<dbReference type="GO" id="GO:0005886">
    <property type="term" value="C:plasma membrane"/>
    <property type="evidence" value="ECO:0007669"/>
    <property type="project" value="UniProtKB-SubCell"/>
</dbReference>
<evidence type="ECO:0000256" key="3">
    <source>
        <dbReference type="ARBA" id="ARBA00022475"/>
    </source>
</evidence>
<organism evidence="9 10">
    <name type="scientific">Ligilactobacillus salitolerans</name>
    <dbReference type="NCBI Taxonomy" id="1808352"/>
    <lineage>
        <taxon>Bacteria</taxon>
        <taxon>Bacillati</taxon>
        <taxon>Bacillota</taxon>
        <taxon>Bacilli</taxon>
        <taxon>Lactobacillales</taxon>
        <taxon>Lactobacillaceae</taxon>
        <taxon>Ligilactobacillus</taxon>
    </lineage>
</organism>
<comment type="subcellular location">
    <subcellularLocation>
        <location evidence="1">Cell membrane</location>
        <topology evidence="1">Multi-pass membrane protein</topology>
    </subcellularLocation>
</comment>
<comment type="caution">
    <text evidence="9">The sequence shown here is derived from an EMBL/GenBank/DDBJ whole genome shotgun (WGS) entry which is preliminary data.</text>
</comment>
<dbReference type="OrthoDB" id="9787129at2"/>
<feature type="transmembrane region" description="Helical" evidence="8">
    <location>
        <begin position="99"/>
        <end position="126"/>
    </location>
</feature>
<feature type="transmembrane region" description="Helical" evidence="8">
    <location>
        <begin position="232"/>
        <end position="252"/>
    </location>
</feature>
<dbReference type="PANTHER" id="PTHR30354:SF22">
    <property type="entry name" value="HIGH-AFFINITY GLUCONATE TRANSPORTER"/>
    <property type="match status" value="1"/>
</dbReference>
<keyword evidence="10" id="KW-1185">Reference proteome</keyword>
<evidence type="ECO:0000256" key="4">
    <source>
        <dbReference type="ARBA" id="ARBA00022692"/>
    </source>
</evidence>
<gene>
    <name evidence="9" type="primary">gntT</name>
    <name evidence="9" type="ORF">LFYK43_00420</name>
</gene>
<proteinExistence type="inferred from homology"/>
<evidence type="ECO:0000256" key="5">
    <source>
        <dbReference type="ARBA" id="ARBA00022989"/>
    </source>
</evidence>
<protein>
    <submittedName>
        <fullName evidence="9">Gluconate:proton symporter</fullName>
    </submittedName>
</protein>
<feature type="transmembrane region" description="Helical" evidence="8">
    <location>
        <begin position="382"/>
        <end position="406"/>
    </location>
</feature>
<evidence type="ECO:0000256" key="7">
    <source>
        <dbReference type="ARBA" id="ARBA00049663"/>
    </source>
</evidence>
<dbReference type="EMBL" id="BFFP01000001">
    <property type="protein sequence ID" value="GBG93583.1"/>
    <property type="molecule type" value="Genomic_DNA"/>
</dbReference>
<accession>A0A401IQ01</accession>
<dbReference type="RefSeq" id="WP_124974250.1">
    <property type="nucleotide sequence ID" value="NZ_BFFP01000001.1"/>
</dbReference>
<evidence type="ECO:0000313" key="9">
    <source>
        <dbReference type="EMBL" id="GBG93583.1"/>
    </source>
</evidence>
<feature type="transmembrane region" description="Helical" evidence="8">
    <location>
        <begin position="264"/>
        <end position="285"/>
    </location>
</feature>
<evidence type="ECO:0000313" key="10">
    <source>
        <dbReference type="Proteomes" id="UP000286848"/>
    </source>
</evidence>
<keyword evidence="2" id="KW-0813">Transport</keyword>
<dbReference type="PIRSF" id="PIRSF002746">
    <property type="entry name" value="Gluconate_transporter"/>
    <property type="match status" value="1"/>
</dbReference>
<dbReference type="InterPro" id="IPR003474">
    <property type="entry name" value="Glcn_transporter"/>
</dbReference>
<name>A0A401IQ01_9LACO</name>
<feature type="transmembrane region" description="Helical" evidence="8">
    <location>
        <begin position="132"/>
        <end position="154"/>
    </location>
</feature>
<keyword evidence="6 8" id="KW-0472">Membrane</keyword>
<evidence type="ECO:0000256" key="6">
    <source>
        <dbReference type="ARBA" id="ARBA00023136"/>
    </source>
</evidence>
<keyword evidence="5 8" id="KW-1133">Transmembrane helix</keyword>
<comment type="similarity">
    <text evidence="7">Belongs to the GntP permease family.</text>
</comment>
<keyword evidence="3" id="KW-1003">Cell membrane</keyword>
<feature type="transmembrane region" description="Helical" evidence="8">
    <location>
        <begin position="418"/>
        <end position="442"/>
    </location>
</feature>
<dbReference type="Pfam" id="PF02447">
    <property type="entry name" value="GntP_permease"/>
    <property type="match status" value="1"/>
</dbReference>
<dbReference type="PANTHER" id="PTHR30354">
    <property type="entry name" value="GNT FAMILY GLUCONATE TRANSPORTER"/>
    <property type="match status" value="1"/>
</dbReference>
<dbReference type="NCBIfam" id="TIGR00791">
    <property type="entry name" value="gntP"/>
    <property type="match status" value="1"/>
</dbReference>
<feature type="transmembrane region" description="Helical" evidence="8">
    <location>
        <begin position="297"/>
        <end position="317"/>
    </location>
</feature>
<evidence type="ECO:0000256" key="8">
    <source>
        <dbReference type="SAM" id="Phobius"/>
    </source>
</evidence>
<dbReference type="Proteomes" id="UP000286848">
    <property type="component" value="Unassembled WGS sequence"/>
</dbReference>
<dbReference type="GO" id="GO:0015128">
    <property type="term" value="F:gluconate transmembrane transporter activity"/>
    <property type="evidence" value="ECO:0007669"/>
    <property type="project" value="InterPro"/>
</dbReference>
<reference evidence="9 10" key="1">
    <citation type="journal article" date="2019" name="Int. J. Syst. Evol. Microbiol.">
        <title>Lactobacillus salitolerans sp. nov., a novel lactic acid bacterium isolated from spent mushroom substrates.</title>
        <authorList>
            <person name="Tohno M."/>
            <person name="Tanizawa Y."/>
            <person name="Kojima Y."/>
            <person name="Sakamoto M."/>
            <person name="Nakamura Y."/>
            <person name="Ohkuma M."/>
            <person name="Kobayashi H."/>
        </authorList>
    </citation>
    <scope>NUCLEOTIDE SEQUENCE [LARGE SCALE GENOMIC DNA]</scope>
    <source>
        <strain evidence="9 10">YK43</strain>
    </source>
</reference>